<dbReference type="PANTHER" id="PTHR30126:SF40">
    <property type="entry name" value="HTH-TYPE TRANSCRIPTIONAL REGULATOR GLTR"/>
    <property type="match status" value="1"/>
</dbReference>
<dbReference type="FunFam" id="1.10.10.10:FF:000001">
    <property type="entry name" value="LysR family transcriptional regulator"/>
    <property type="match status" value="1"/>
</dbReference>
<evidence type="ECO:0000259" key="5">
    <source>
        <dbReference type="PROSITE" id="PS50931"/>
    </source>
</evidence>
<dbReference type="SUPFAM" id="SSF53850">
    <property type="entry name" value="Periplasmic binding protein-like II"/>
    <property type="match status" value="1"/>
</dbReference>
<dbReference type="GO" id="GO:0000976">
    <property type="term" value="F:transcription cis-regulatory region binding"/>
    <property type="evidence" value="ECO:0007669"/>
    <property type="project" value="TreeGrafter"/>
</dbReference>
<dbReference type="OrthoDB" id="5317428at2"/>
<dbReference type="InterPro" id="IPR036390">
    <property type="entry name" value="WH_DNA-bd_sf"/>
</dbReference>
<dbReference type="PRINTS" id="PR00039">
    <property type="entry name" value="HTHLYSR"/>
</dbReference>
<keyword evidence="4" id="KW-0804">Transcription</keyword>
<evidence type="ECO:0000256" key="2">
    <source>
        <dbReference type="ARBA" id="ARBA00023015"/>
    </source>
</evidence>
<dbReference type="InterPro" id="IPR005119">
    <property type="entry name" value="LysR_subst-bd"/>
</dbReference>
<dbReference type="InterPro" id="IPR036388">
    <property type="entry name" value="WH-like_DNA-bd_sf"/>
</dbReference>
<comment type="similarity">
    <text evidence="1">Belongs to the LysR transcriptional regulatory family.</text>
</comment>
<keyword evidence="3 6" id="KW-0238">DNA-binding</keyword>
<dbReference type="Pfam" id="PF00126">
    <property type="entry name" value="HTH_1"/>
    <property type="match status" value="1"/>
</dbReference>
<dbReference type="PROSITE" id="PS50931">
    <property type="entry name" value="HTH_LYSR"/>
    <property type="match status" value="1"/>
</dbReference>
<dbReference type="Gene3D" id="1.10.10.10">
    <property type="entry name" value="Winged helix-like DNA-binding domain superfamily/Winged helix DNA-binding domain"/>
    <property type="match status" value="1"/>
</dbReference>
<gene>
    <name evidence="6" type="ORF">SAMN02745220_00334</name>
</gene>
<dbReference type="Pfam" id="PF03466">
    <property type="entry name" value="LysR_substrate"/>
    <property type="match status" value="1"/>
</dbReference>
<protein>
    <submittedName>
        <fullName evidence="6">DNA-binding transcriptional regulator, LysR family</fullName>
    </submittedName>
</protein>
<dbReference type="Proteomes" id="UP000184603">
    <property type="component" value="Unassembled WGS sequence"/>
</dbReference>
<dbReference type="SUPFAM" id="SSF46785">
    <property type="entry name" value="Winged helix' DNA-binding domain"/>
    <property type="match status" value="1"/>
</dbReference>
<dbReference type="AlphaFoldDB" id="A0A1M7XWP0"/>
<sequence length="295" mass="32699">MELYQLKTFTVVAEEGNLTRAAKRLYASQPAVSAHIKALEDELGLSLFQRTPKGMLLTADGVKLKAHAERVLTTIDEMTREADKMRGVLQGELRIGINAEPETLRISELFSTMKAHHPELHIHLLQAMSGEVLQKSENDALDAGFMYGDIDGERLYAAELQKLPLVVAGPGEWQADLAGATAKDLGTFPWIMTPDDCPFHTVASELFNRHGIAPQRVALVDQESIIKSMIRAGVGLSLMLKQDVVEDANSGKLAIWEGEELYLKLSIACLKRRRDEPILQALFANLSRIWEMDAP</sequence>
<feature type="domain" description="HTH lysR-type" evidence="5">
    <location>
        <begin position="1"/>
        <end position="58"/>
    </location>
</feature>
<dbReference type="STRING" id="1121416.SAMN02745220_00334"/>
<evidence type="ECO:0000256" key="3">
    <source>
        <dbReference type="ARBA" id="ARBA00023125"/>
    </source>
</evidence>
<reference evidence="6 7" key="1">
    <citation type="submission" date="2016-12" db="EMBL/GenBank/DDBJ databases">
        <authorList>
            <person name="Song W.-J."/>
            <person name="Kurnit D.M."/>
        </authorList>
    </citation>
    <scope>NUCLEOTIDE SEQUENCE [LARGE SCALE GENOMIC DNA]</scope>
    <source>
        <strain evidence="6 7">DSM 18488</strain>
    </source>
</reference>
<dbReference type="Gene3D" id="3.40.190.290">
    <property type="match status" value="1"/>
</dbReference>
<keyword evidence="2" id="KW-0805">Transcription regulation</keyword>
<name>A0A1M7XWP0_9BACT</name>
<dbReference type="RefSeq" id="WP_073611678.1">
    <property type="nucleotide sequence ID" value="NZ_FRFE01000001.1"/>
</dbReference>
<keyword evidence="7" id="KW-1185">Reference proteome</keyword>
<dbReference type="InterPro" id="IPR000847">
    <property type="entry name" value="LysR_HTH_N"/>
</dbReference>
<evidence type="ECO:0000256" key="1">
    <source>
        <dbReference type="ARBA" id="ARBA00009437"/>
    </source>
</evidence>
<evidence type="ECO:0000313" key="6">
    <source>
        <dbReference type="EMBL" id="SHO43205.1"/>
    </source>
</evidence>
<evidence type="ECO:0000313" key="7">
    <source>
        <dbReference type="Proteomes" id="UP000184603"/>
    </source>
</evidence>
<organism evidence="6 7">
    <name type="scientific">Desulfopila aestuarii DSM 18488</name>
    <dbReference type="NCBI Taxonomy" id="1121416"/>
    <lineage>
        <taxon>Bacteria</taxon>
        <taxon>Pseudomonadati</taxon>
        <taxon>Thermodesulfobacteriota</taxon>
        <taxon>Desulfobulbia</taxon>
        <taxon>Desulfobulbales</taxon>
        <taxon>Desulfocapsaceae</taxon>
        <taxon>Desulfopila</taxon>
    </lineage>
</organism>
<dbReference type="CDD" id="cd05466">
    <property type="entry name" value="PBP2_LTTR_substrate"/>
    <property type="match status" value="1"/>
</dbReference>
<dbReference type="PANTHER" id="PTHR30126">
    <property type="entry name" value="HTH-TYPE TRANSCRIPTIONAL REGULATOR"/>
    <property type="match status" value="1"/>
</dbReference>
<dbReference type="EMBL" id="FRFE01000001">
    <property type="protein sequence ID" value="SHO43205.1"/>
    <property type="molecule type" value="Genomic_DNA"/>
</dbReference>
<evidence type="ECO:0000256" key="4">
    <source>
        <dbReference type="ARBA" id="ARBA00023163"/>
    </source>
</evidence>
<proteinExistence type="inferred from homology"/>
<dbReference type="GO" id="GO:0003700">
    <property type="term" value="F:DNA-binding transcription factor activity"/>
    <property type="evidence" value="ECO:0007669"/>
    <property type="project" value="InterPro"/>
</dbReference>
<accession>A0A1M7XWP0</accession>